<protein>
    <submittedName>
        <fullName evidence="1">Uncharacterized protein</fullName>
    </submittedName>
</protein>
<evidence type="ECO:0000313" key="1">
    <source>
        <dbReference type="EMBL" id="KAK1311436.1"/>
    </source>
</evidence>
<dbReference type="Proteomes" id="UP001180020">
    <property type="component" value="Unassembled WGS sequence"/>
</dbReference>
<reference evidence="1" key="2">
    <citation type="submission" date="2023-06" db="EMBL/GenBank/DDBJ databases">
        <authorList>
            <person name="Ma L."/>
            <person name="Liu K.-W."/>
            <person name="Li Z."/>
            <person name="Hsiao Y.-Y."/>
            <person name="Qi Y."/>
            <person name="Fu T."/>
            <person name="Tang G."/>
            <person name="Zhang D."/>
            <person name="Sun W.-H."/>
            <person name="Liu D.-K."/>
            <person name="Li Y."/>
            <person name="Chen G.-Z."/>
            <person name="Liu X.-D."/>
            <person name="Liao X.-Y."/>
            <person name="Jiang Y.-T."/>
            <person name="Yu X."/>
            <person name="Hao Y."/>
            <person name="Huang J."/>
            <person name="Zhao X.-W."/>
            <person name="Ke S."/>
            <person name="Chen Y.-Y."/>
            <person name="Wu W.-L."/>
            <person name="Hsu J.-L."/>
            <person name="Lin Y.-F."/>
            <person name="Huang M.-D."/>
            <person name="Li C.-Y."/>
            <person name="Huang L."/>
            <person name="Wang Z.-W."/>
            <person name="Zhao X."/>
            <person name="Zhong W.-Y."/>
            <person name="Peng D.-H."/>
            <person name="Ahmad S."/>
            <person name="Lan S."/>
            <person name="Zhang J.-S."/>
            <person name="Tsai W.-C."/>
            <person name="Van De Peer Y."/>
            <person name="Liu Z.-J."/>
        </authorList>
    </citation>
    <scope>NUCLEOTIDE SEQUENCE</scope>
    <source>
        <strain evidence="1">CP</strain>
        <tissue evidence="1">Leaves</tissue>
    </source>
</reference>
<name>A0AAV9ECR8_ACOCL</name>
<reference evidence="1" key="1">
    <citation type="journal article" date="2023" name="Nat. Commun.">
        <title>Diploid and tetraploid genomes of Acorus and the evolution of monocots.</title>
        <authorList>
            <person name="Ma L."/>
            <person name="Liu K.W."/>
            <person name="Li Z."/>
            <person name="Hsiao Y.Y."/>
            <person name="Qi Y."/>
            <person name="Fu T."/>
            <person name="Tang G.D."/>
            <person name="Zhang D."/>
            <person name="Sun W.H."/>
            <person name="Liu D.K."/>
            <person name="Li Y."/>
            <person name="Chen G.Z."/>
            <person name="Liu X.D."/>
            <person name="Liao X.Y."/>
            <person name="Jiang Y.T."/>
            <person name="Yu X."/>
            <person name="Hao Y."/>
            <person name="Huang J."/>
            <person name="Zhao X.W."/>
            <person name="Ke S."/>
            <person name="Chen Y.Y."/>
            <person name="Wu W.L."/>
            <person name="Hsu J.L."/>
            <person name="Lin Y.F."/>
            <person name="Huang M.D."/>
            <person name="Li C.Y."/>
            <person name="Huang L."/>
            <person name="Wang Z.W."/>
            <person name="Zhao X."/>
            <person name="Zhong W.Y."/>
            <person name="Peng D.H."/>
            <person name="Ahmad S."/>
            <person name="Lan S."/>
            <person name="Zhang J.S."/>
            <person name="Tsai W.C."/>
            <person name="Van de Peer Y."/>
            <person name="Liu Z.J."/>
        </authorList>
    </citation>
    <scope>NUCLEOTIDE SEQUENCE</scope>
    <source>
        <strain evidence="1">CP</strain>
    </source>
</reference>
<evidence type="ECO:0000313" key="2">
    <source>
        <dbReference type="Proteomes" id="UP001180020"/>
    </source>
</evidence>
<proteinExistence type="predicted"/>
<dbReference type="EMBL" id="JAUJYO010000008">
    <property type="protein sequence ID" value="KAK1311436.1"/>
    <property type="molecule type" value="Genomic_DNA"/>
</dbReference>
<sequence>MCSITGYAHRSIRSDAKEETLSARRDQREIGLWRGTWRINLVTVCVFVKLRIH</sequence>
<keyword evidence="2" id="KW-1185">Reference proteome</keyword>
<comment type="caution">
    <text evidence="1">The sequence shown here is derived from an EMBL/GenBank/DDBJ whole genome shotgun (WGS) entry which is preliminary data.</text>
</comment>
<organism evidence="1 2">
    <name type="scientific">Acorus calamus</name>
    <name type="common">Sweet flag</name>
    <dbReference type="NCBI Taxonomy" id="4465"/>
    <lineage>
        <taxon>Eukaryota</taxon>
        <taxon>Viridiplantae</taxon>
        <taxon>Streptophyta</taxon>
        <taxon>Embryophyta</taxon>
        <taxon>Tracheophyta</taxon>
        <taxon>Spermatophyta</taxon>
        <taxon>Magnoliopsida</taxon>
        <taxon>Liliopsida</taxon>
        <taxon>Acoraceae</taxon>
        <taxon>Acorus</taxon>
    </lineage>
</organism>
<accession>A0AAV9ECR8</accession>
<dbReference type="AlphaFoldDB" id="A0AAV9ECR8"/>
<gene>
    <name evidence="1" type="ORF">QJS10_CPA08g01115</name>
</gene>